<name>A0A6S6TK49_9BACT</name>
<protein>
    <submittedName>
        <fullName evidence="1">Uncharacterized protein</fullName>
    </submittedName>
</protein>
<evidence type="ECO:0000313" key="1">
    <source>
        <dbReference type="EMBL" id="CAA6821232.1"/>
    </source>
</evidence>
<proteinExistence type="predicted"/>
<dbReference type="AlphaFoldDB" id="A0A6S6TK49"/>
<sequence length="136" mass="16463">MKKSILEKGQERMRLMCDFRDGFKLCSCLEDDSDGKYIWQLRRLDREEYVQGRCHFPIEDFGNGLEFEWIKLNLEDHNCFDFEYMPKDGDNLIIRQKDSHFPFISLMYKGTEWEDDFYDELGQITRVFFQGVVKML</sequence>
<dbReference type="EMBL" id="CACVAU010000063">
    <property type="protein sequence ID" value="CAA6821232.1"/>
    <property type="molecule type" value="Genomic_DNA"/>
</dbReference>
<gene>
    <name evidence="1" type="ORF">HELGO_WM5479</name>
</gene>
<reference evidence="1" key="1">
    <citation type="submission" date="2020-01" db="EMBL/GenBank/DDBJ databases">
        <authorList>
            <person name="Meier V. D."/>
            <person name="Meier V D."/>
        </authorList>
    </citation>
    <scope>NUCLEOTIDE SEQUENCE</scope>
    <source>
        <strain evidence="1">HLG_WM_MAG_05</strain>
    </source>
</reference>
<accession>A0A6S6TK49</accession>
<organism evidence="1">
    <name type="scientific">uncultured Sulfurovum sp</name>
    <dbReference type="NCBI Taxonomy" id="269237"/>
    <lineage>
        <taxon>Bacteria</taxon>
        <taxon>Pseudomonadati</taxon>
        <taxon>Campylobacterota</taxon>
        <taxon>Epsilonproteobacteria</taxon>
        <taxon>Campylobacterales</taxon>
        <taxon>Sulfurovaceae</taxon>
        <taxon>Sulfurovum</taxon>
        <taxon>environmental samples</taxon>
    </lineage>
</organism>